<gene>
    <name evidence="1" type="ORF">DKX38_001993</name>
</gene>
<dbReference type="InterPro" id="IPR035996">
    <property type="entry name" value="4pyrrol_Methylase_sf"/>
</dbReference>
<dbReference type="Proteomes" id="UP000326939">
    <property type="component" value="Chromosome 2"/>
</dbReference>
<organism evidence="1 2">
    <name type="scientific">Salix brachista</name>
    <dbReference type="NCBI Taxonomy" id="2182728"/>
    <lineage>
        <taxon>Eukaryota</taxon>
        <taxon>Viridiplantae</taxon>
        <taxon>Streptophyta</taxon>
        <taxon>Embryophyta</taxon>
        <taxon>Tracheophyta</taxon>
        <taxon>Spermatophyta</taxon>
        <taxon>Magnoliopsida</taxon>
        <taxon>eudicotyledons</taxon>
        <taxon>Gunneridae</taxon>
        <taxon>Pentapetalae</taxon>
        <taxon>rosids</taxon>
        <taxon>fabids</taxon>
        <taxon>Malpighiales</taxon>
        <taxon>Salicaceae</taxon>
        <taxon>Saliceae</taxon>
        <taxon>Salix</taxon>
    </lineage>
</organism>
<sequence length="111" mass="12297">MFNVPSSIGFGLKIRGCYMNINYCTRANNKSSVVVQRLGYLAFTQETRAQLSIVSSSNWMCMDENIPAIPIPGPCAVVAALSASGLATDEFTFCIYLFFNFLCSYCVLVYF</sequence>
<protein>
    <submittedName>
        <fullName evidence="1">Uncharacterized protein</fullName>
    </submittedName>
</protein>
<dbReference type="AlphaFoldDB" id="A0A5N5NKS9"/>
<dbReference type="PANTHER" id="PTHR46111">
    <property type="entry name" value="RIBOSOMAL RNA SMALL SUBUNIT METHYLTRANSFERASE I"/>
    <property type="match status" value="1"/>
</dbReference>
<dbReference type="PANTHER" id="PTHR46111:SF1">
    <property type="entry name" value="RIBOSOMAL RNA SMALL SUBUNIT METHYLTRANSFERASE I"/>
    <property type="match status" value="1"/>
</dbReference>
<evidence type="ECO:0000313" key="2">
    <source>
        <dbReference type="Proteomes" id="UP000326939"/>
    </source>
</evidence>
<comment type="caution">
    <text evidence="1">The sequence shown here is derived from an EMBL/GenBank/DDBJ whole genome shotgun (WGS) entry which is preliminary data.</text>
</comment>
<dbReference type="InterPro" id="IPR008189">
    <property type="entry name" value="rRNA_ssu_MeTfrase_I"/>
</dbReference>
<proteinExistence type="predicted"/>
<dbReference type="SUPFAM" id="SSF53790">
    <property type="entry name" value="Tetrapyrrole methylase"/>
    <property type="match status" value="1"/>
</dbReference>
<name>A0A5N5NKS9_9ROSI</name>
<keyword evidence="2" id="KW-1185">Reference proteome</keyword>
<reference evidence="2" key="1">
    <citation type="journal article" date="2019" name="Gigascience">
        <title>De novo genome assembly of the endangered Acer yangbiense, a plant species with extremely small populations endemic to Yunnan Province, China.</title>
        <authorList>
            <person name="Yang J."/>
            <person name="Wariss H.M."/>
            <person name="Tao L."/>
            <person name="Zhang R."/>
            <person name="Yun Q."/>
            <person name="Hollingsworth P."/>
            <person name="Dao Z."/>
            <person name="Luo G."/>
            <person name="Guo H."/>
            <person name="Ma Y."/>
            <person name="Sun W."/>
        </authorList>
    </citation>
    <scope>NUCLEOTIDE SEQUENCE [LARGE SCALE GENOMIC DNA]</scope>
    <source>
        <strain evidence="2">cv. br00</strain>
    </source>
</reference>
<evidence type="ECO:0000313" key="1">
    <source>
        <dbReference type="EMBL" id="KAB5568200.1"/>
    </source>
</evidence>
<dbReference type="EMBL" id="VDCV01000002">
    <property type="protein sequence ID" value="KAB5568200.1"/>
    <property type="molecule type" value="Genomic_DNA"/>
</dbReference>
<accession>A0A5N5NKS9</accession>
<dbReference type="GO" id="GO:0008168">
    <property type="term" value="F:methyltransferase activity"/>
    <property type="evidence" value="ECO:0007669"/>
    <property type="project" value="InterPro"/>
</dbReference>